<dbReference type="RefSeq" id="WP_117642189.1">
    <property type="nucleotide sequence ID" value="NZ_QSQR01000001.1"/>
</dbReference>
<feature type="transmembrane region" description="Helical" evidence="2">
    <location>
        <begin position="24"/>
        <end position="44"/>
    </location>
</feature>
<gene>
    <name evidence="4" type="ORF">DXD09_01160</name>
</gene>
<organism evidence="4 5">
    <name type="scientific">Ligilactobacillus ruminis</name>
    <dbReference type="NCBI Taxonomy" id="1623"/>
    <lineage>
        <taxon>Bacteria</taxon>
        <taxon>Bacillati</taxon>
        <taxon>Bacillota</taxon>
        <taxon>Bacilli</taxon>
        <taxon>Lactobacillales</taxon>
        <taxon>Lactobacillaceae</taxon>
        <taxon>Ligilactobacillus</taxon>
    </lineage>
</organism>
<proteinExistence type="inferred from homology"/>
<protein>
    <submittedName>
        <fullName evidence="4">CPBP family intramembrane metalloprotease</fullName>
    </submittedName>
</protein>
<accession>A0A8B2Z5U2</accession>
<feature type="transmembrane region" description="Helical" evidence="2">
    <location>
        <begin position="92"/>
        <end position="112"/>
    </location>
</feature>
<dbReference type="GO" id="GO:0004175">
    <property type="term" value="F:endopeptidase activity"/>
    <property type="evidence" value="ECO:0007669"/>
    <property type="project" value="UniProtKB-ARBA"/>
</dbReference>
<feature type="domain" description="CAAX prenyl protease 2/Lysostaphin resistance protein A-like" evidence="3">
    <location>
        <begin position="123"/>
        <end position="226"/>
    </location>
</feature>
<keyword evidence="2" id="KW-0812">Transmembrane</keyword>
<dbReference type="GO" id="GO:0080120">
    <property type="term" value="P:CAAX-box protein maturation"/>
    <property type="evidence" value="ECO:0007669"/>
    <property type="project" value="UniProtKB-ARBA"/>
</dbReference>
<dbReference type="EMBL" id="QSQR01000001">
    <property type="protein sequence ID" value="RGK48370.1"/>
    <property type="molecule type" value="Genomic_DNA"/>
</dbReference>
<keyword evidence="4" id="KW-0378">Hydrolase</keyword>
<evidence type="ECO:0000313" key="5">
    <source>
        <dbReference type="Proteomes" id="UP000260790"/>
    </source>
</evidence>
<feature type="transmembrane region" description="Helical" evidence="2">
    <location>
        <begin position="50"/>
        <end position="71"/>
    </location>
</feature>
<sequence>MKKLFDVPDSYKEHITKFDSSDGFLALGIIVTYFVVMTISGIIVQYISQLQITIIGGGINVFFVVLVLLCLKMRHQGIETIGLKEGNIRLSFVLGGTLAAILFFCNCLSNVLFEHQSFIDFADILIYFVYFFTVGLVEEVLFRGYLQTRLHSLLKHILLDVLVTGVLFVLMHFPFRMVAYDMSFWEIISNVRYIADLFITHLILSYIRIKSDSLYGAILPHWVSDFAYRIVTHI</sequence>
<keyword evidence="2" id="KW-0472">Membrane</keyword>
<reference evidence="4 5" key="1">
    <citation type="submission" date="2018-08" db="EMBL/GenBank/DDBJ databases">
        <title>A genome reference for cultivated species of the human gut microbiota.</title>
        <authorList>
            <person name="Zou Y."/>
            <person name="Xue W."/>
            <person name="Luo G."/>
        </authorList>
    </citation>
    <scope>NUCLEOTIDE SEQUENCE [LARGE SCALE GENOMIC DNA]</scope>
    <source>
        <strain evidence="4 5">TF10-9AT</strain>
    </source>
</reference>
<evidence type="ECO:0000256" key="1">
    <source>
        <dbReference type="ARBA" id="ARBA00009067"/>
    </source>
</evidence>
<evidence type="ECO:0000256" key="2">
    <source>
        <dbReference type="SAM" id="Phobius"/>
    </source>
</evidence>
<dbReference type="Proteomes" id="UP000260790">
    <property type="component" value="Unassembled WGS sequence"/>
</dbReference>
<dbReference type="GO" id="GO:0008237">
    <property type="term" value="F:metallopeptidase activity"/>
    <property type="evidence" value="ECO:0007669"/>
    <property type="project" value="UniProtKB-KW"/>
</dbReference>
<dbReference type="InterPro" id="IPR003675">
    <property type="entry name" value="Rce1/LyrA-like_dom"/>
</dbReference>
<keyword evidence="2" id="KW-1133">Transmembrane helix</keyword>
<feature type="transmembrane region" description="Helical" evidence="2">
    <location>
        <begin position="124"/>
        <end position="145"/>
    </location>
</feature>
<comment type="caution">
    <text evidence="4">The sequence shown here is derived from an EMBL/GenBank/DDBJ whole genome shotgun (WGS) entry which is preliminary data.</text>
</comment>
<comment type="similarity">
    <text evidence="1">Belongs to the UPF0177 family.</text>
</comment>
<keyword evidence="4" id="KW-0482">Metalloprotease</keyword>
<dbReference type="Pfam" id="PF02517">
    <property type="entry name" value="Rce1-like"/>
    <property type="match status" value="1"/>
</dbReference>
<keyword evidence="4" id="KW-0645">Protease</keyword>
<feature type="transmembrane region" description="Helical" evidence="2">
    <location>
        <begin position="157"/>
        <end position="175"/>
    </location>
</feature>
<dbReference type="AlphaFoldDB" id="A0A8B2Z5U2"/>
<dbReference type="GO" id="GO:0006508">
    <property type="term" value="P:proteolysis"/>
    <property type="evidence" value="ECO:0007669"/>
    <property type="project" value="UniProtKB-KW"/>
</dbReference>
<evidence type="ECO:0000259" key="3">
    <source>
        <dbReference type="Pfam" id="PF02517"/>
    </source>
</evidence>
<name>A0A8B2Z5U2_9LACO</name>
<evidence type="ECO:0000313" key="4">
    <source>
        <dbReference type="EMBL" id="RGK48370.1"/>
    </source>
</evidence>